<accession>A0A285TBU9</accession>
<sequence>MIKKYEYPVIFAVEDEPTEEGDFPVYIRIPDLMDAGFTLASSSGHTEDDILTIASDCMKIAIQDGLRRDLHTPVPSKLREIDINKHLYVYEDESIELRSIAIEWIKTEI</sequence>
<name>A0A285TBU9_9BACL</name>
<dbReference type="Gene3D" id="3.30.160.250">
    <property type="match status" value="1"/>
</dbReference>
<organism evidence="1 2">
    <name type="scientific">Ureibacillus xyleni</name>
    <dbReference type="NCBI Taxonomy" id="614648"/>
    <lineage>
        <taxon>Bacteria</taxon>
        <taxon>Bacillati</taxon>
        <taxon>Bacillota</taxon>
        <taxon>Bacilli</taxon>
        <taxon>Bacillales</taxon>
        <taxon>Caryophanaceae</taxon>
        <taxon>Ureibacillus</taxon>
    </lineage>
</organism>
<dbReference type="EMBL" id="OBMQ01000011">
    <property type="protein sequence ID" value="SOC19580.1"/>
    <property type="molecule type" value="Genomic_DNA"/>
</dbReference>
<evidence type="ECO:0008006" key="3">
    <source>
        <dbReference type="Google" id="ProtNLM"/>
    </source>
</evidence>
<gene>
    <name evidence="1" type="ORF">SAMN05880501_11122</name>
</gene>
<evidence type="ECO:0000313" key="2">
    <source>
        <dbReference type="Proteomes" id="UP000219636"/>
    </source>
</evidence>
<keyword evidence="2" id="KW-1185">Reference proteome</keyword>
<dbReference type="OrthoDB" id="2735357at2"/>
<reference evidence="2" key="1">
    <citation type="submission" date="2017-08" db="EMBL/GenBank/DDBJ databases">
        <authorList>
            <person name="Varghese N."/>
            <person name="Submissions S."/>
        </authorList>
    </citation>
    <scope>NUCLEOTIDE SEQUENCE [LARGE SCALE GENOMIC DNA]</scope>
    <source>
        <strain evidence="2">JC22</strain>
    </source>
</reference>
<dbReference type="Proteomes" id="UP000219636">
    <property type="component" value="Unassembled WGS sequence"/>
</dbReference>
<proteinExistence type="predicted"/>
<protein>
    <recommendedName>
        <fullName evidence="3">HicB-like antitoxin of toxin-antitoxin system domain-containing protein</fullName>
    </recommendedName>
</protein>
<dbReference type="RefSeq" id="WP_097074399.1">
    <property type="nucleotide sequence ID" value="NZ_OBMQ01000011.1"/>
</dbReference>
<dbReference type="AlphaFoldDB" id="A0A285TBU9"/>
<evidence type="ECO:0000313" key="1">
    <source>
        <dbReference type="EMBL" id="SOC19580.1"/>
    </source>
</evidence>